<dbReference type="RefSeq" id="XP_030962703.1">
    <property type="nucleotide sequence ID" value="XM_031106843.1"/>
</dbReference>
<evidence type="ECO:0000313" key="2">
    <source>
        <dbReference type="EnsemblPlants" id="QL04p094727:mrna"/>
    </source>
</evidence>
<protein>
    <submittedName>
        <fullName evidence="2">Uncharacterized protein</fullName>
    </submittedName>
</protein>
<keyword evidence="3" id="KW-1185">Reference proteome</keyword>
<feature type="compositionally biased region" description="Polar residues" evidence="1">
    <location>
        <begin position="111"/>
        <end position="130"/>
    </location>
</feature>
<feature type="region of interest" description="Disordered" evidence="1">
    <location>
        <begin position="27"/>
        <end position="71"/>
    </location>
</feature>
<name>A0A7N2LLI0_QUELO</name>
<sequence>MQKRLVDPIRGEISDSLVESVSITSIFPPYSSDTESETSSESNESPRRFSFSIETFFPPHRSPSRSDSSENYEEIFPIDPFVSTSSTRTLPTLVSTMLDTGVQVPNCTDPLSRNQLSRTAPQAEQLNRSLQSEKMDDSDAGVVRSSEIDVVFRS</sequence>
<evidence type="ECO:0000256" key="1">
    <source>
        <dbReference type="SAM" id="MobiDB-lite"/>
    </source>
</evidence>
<reference evidence="2 3" key="1">
    <citation type="journal article" date="2016" name="G3 (Bethesda)">
        <title>First Draft Assembly and Annotation of the Genome of a California Endemic Oak Quercus lobata Nee (Fagaceae).</title>
        <authorList>
            <person name="Sork V.L."/>
            <person name="Fitz-Gibbon S.T."/>
            <person name="Puiu D."/>
            <person name="Crepeau M."/>
            <person name="Gugger P.F."/>
            <person name="Sherman R."/>
            <person name="Stevens K."/>
            <person name="Langley C.H."/>
            <person name="Pellegrini M."/>
            <person name="Salzberg S.L."/>
        </authorList>
    </citation>
    <scope>NUCLEOTIDE SEQUENCE [LARGE SCALE GENOMIC DNA]</scope>
    <source>
        <strain evidence="2 3">cv. SW786</strain>
    </source>
</reference>
<proteinExistence type="predicted"/>
<dbReference type="GeneID" id="115983976"/>
<feature type="compositionally biased region" description="Low complexity" evidence="1">
    <location>
        <begin position="31"/>
        <end position="43"/>
    </location>
</feature>
<dbReference type="EMBL" id="LRBV02000004">
    <property type="status" value="NOT_ANNOTATED_CDS"/>
    <property type="molecule type" value="Genomic_DNA"/>
</dbReference>
<feature type="region of interest" description="Disordered" evidence="1">
    <location>
        <begin position="111"/>
        <end position="141"/>
    </location>
</feature>
<organism evidence="2 3">
    <name type="scientific">Quercus lobata</name>
    <name type="common">Valley oak</name>
    <dbReference type="NCBI Taxonomy" id="97700"/>
    <lineage>
        <taxon>Eukaryota</taxon>
        <taxon>Viridiplantae</taxon>
        <taxon>Streptophyta</taxon>
        <taxon>Embryophyta</taxon>
        <taxon>Tracheophyta</taxon>
        <taxon>Spermatophyta</taxon>
        <taxon>Magnoliopsida</taxon>
        <taxon>eudicotyledons</taxon>
        <taxon>Gunneridae</taxon>
        <taxon>Pentapetalae</taxon>
        <taxon>rosids</taxon>
        <taxon>fabids</taxon>
        <taxon>Fagales</taxon>
        <taxon>Fagaceae</taxon>
        <taxon>Quercus</taxon>
    </lineage>
</organism>
<dbReference type="EnsemblPlants" id="QL04p094727:mrna">
    <property type="protein sequence ID" value="QL04p094727:mrna"/>
    <property type="gene ID" value="QL04p094727"/>
</dbReference>
<dbReference type="KEGG" id="qlo:115983976"/>
<dbReference type="AlphaFoldDB" id="A0A7N2LLI0"/>
<dbReference type="InParanoid" id="A0A7N2LLI0"/>
<reference evidence="2" key="2">
    <citation type="submission" date="2021-01" db="UniProtKB">
        <authorList>
            <consortium name="EnsemblPlants"/>
        </authorList>
    </citation>
    <scope>IDENTIFICATION</scope>
</reference>
<accession>A0A7N2LLI0</accession>
<dbReference type="Gramene" id="QL04p094727:mrna">
    <property type="protein sequence ID" value="QL04p094727:mrna"/>
    <property type="gene ID" value="QL04p094727"/>
</dbReference>
<gene>
    <name evidence="2" type="primary">LOC115983976</name>
</gene>
<evidence type="ECO:0000313" key="3">
    <source>
        <dbReference type="Proteomes" id="UP000594261"/>
    </source>
</evidence>
<dbReference type="Proteomes" id="UP000594261">
    <property type="component" value="Chromosome 4"/>
</dbReference>